<feature type="transmembrane region" description="Helical" evidence="9">
    <location>
        <begin position="141"/>
        <end position="160"/>
    </location>
</feature>
<feature type="transmembrane region" description="Helical" evidence="9">
    <location>
        <begin position="303"/>
        <end position="328"/>
    </location>
</feature>
<comment type="caution">
    <text evidence="11">The sequence shown here is derived from an EMBL/GenBank/DDBJ whole genome shotgun (WGS) entry which is preliminary data.</text>
</comment>
<gene>
    <name evidence="11" type="ORF">CWATWH0005_290</name>
</gene>
<evidence type="ECO:0000256" key="7">
    <source>
        <dbReference type="ARBA" id="ARBA00023177"/>
    </source>
</evidence>
<evidence type="ECO:0000313" key="11">
    <source>
        <dbReference type="EMBL" id="CCQ57945.1"/>
    </source>
</evidence>
<dbReference type="GO" id="GO:0008519">
    <property type="term" value="F:ammonium channel activity"/>
    <property type="evidence" value="ECO:0007669"/>
    <property type="project" value="InterPro"/>
</dbReference>
<evidence type="ECO:0000256" key="4">
    <source>
        <dbReference type="ARBA" id="ARBA00022692"/>
    </source>
</evidence>
<dbReference type="PROSITE" id="PS01219">
    <property type="entry name" value="AMMONIUM_TRANSP"/>
    <property type="match status" value="1"/>
</dbReference>
<name>T2J0N1_CROWT</name>
<dbReference type="GO" id="GO:0097272">
    <property type="term" value="P:ammonium homeostasis"/>
    <property type="evidence" value="ECO:0007669"/>
    <property type="project" value="TreeGrafter"/>
</dbReference>
<dbReference type="InterPro" id="IPR029020">
    <property type="entry name" value="Ammonium/urea_transptr"/>
</dbReference>
<dbReference type="Proteomes" id="UP000017981">
    <property type="component" value="Unassembled WGS sequence"/>
</dbReference>
<feature type="transmembrane region" description="Helical" evidence="9">
    <location>
        <begin position="335"/>
        <end position="353"/>
    </location>
</feature>
<protein>
    <submittedName>
        <fullName evidence="11">Ammonium transporter</fullName>
    </submittedName>
</protein>
<evidence type="ECO:0000256" key="5">
    <source>
        <dbReference type="ARBA" id="ARBA00022989"/>
    </source>
</evidence>
<accession>T2J0N1</accession>
<feature type="transmembrane region" description="Helical" evidence="9">
    <location>
        <begin position="12"/>
        <end position="35"/>
    </location>
</feature>
<proteinExistence type="inferred from homology"/>
<feature type="transmembrane region" description="Helical" evidence="9">
    <location>
        <begin position="389"/>
        <end position="411"/>
    </location>
</feature>
<reference evidence="11 12" key="2">
    <citation type="submission" date="2013-09" db="EMBL/GenBank/DDBJ databases">
        <title>Whole genome comparison of six Crocosphaera watsonii strains with differing phenotypes.</title>
        <authorList>
            <person name="Bench S.R."/>
            <person name="Heller P."/>
            <person name="Frank I."/>
            <person name="Arciniega M."/>
            <person name="Shilova I.N."/>
            <person name="Zehr J.P."/>
        </authorList>
    </citation>
    <scope>NUCLEOTIDE SEQUENCE [LARGE SCALE GENOMIC DNA]</scope>
    <source>
        <strain evidence="11 12">WH 0005</strain>
    </source>
</reference>
<keyword evidence="4 9" id="KW-0812">Transmembrane</keyword>
<keyword evidence="3" id="KW-0813">Transport</keyword>
<dbReference type="Pfam" id="PF00909">
    <property type="entry name" value="Ammonium_transp"/>
    <property type="match status" value="2"/>
</dbReference>
<dbReference type="InterPro" id="IPR018047">
    <property type="entry name" value="Ammonium_transpt_CS"/>
</dbReference>
<keyword evidence="6 9" id="KW-0472">Membrane</keyword>
<dbReference type="AlphaFoldDB" id="T2J0N1"/>
<feature type="transmembrane region" description="Helical" evidence="9">
    <location>
        <begin position="451"/>
        <end position="483"/>
    </location>
</feature>
<evidence type="ECO:0000256" key="1">
    <source>
        <dbReference type="ARBA" id="ARBA00004141"/>
    </source>
</evidence>
<dbReference type="PANTHER" id="PTHR11730:SF89">
    <property type="entry name" value="AMMONIUM TRANSPORTER SLL0108-RELATED"/>
    <property type="match status" value="1"/>
</dbReference>
<feature type="domain" description="Ammonium transporter AmtB-like" evidence="10">
    <location>
        <begin position="56"/>
        <end position="232"/>
    </location>
</feature>
<evidence type="ECO:0000256" key="9">
    <source>
        <dbReference type="SAM" id="Phobius"/>
    </source>
</evidence>
<feature type="transmembrane region" description="Helical" evidence="9">
    <location>
        <begin position="167"/>
        <end position="188"/>
    </location>
</feature>
<feature type="transmembrane region" description="Helical" evidence="9">
    <location>
        <begin position="91"/>
        <end position="110"/>
    </location>
</feature>
<evidence type="ECO:0000256" key="6">
    <source>
        <dbReference type="ARBA" id="ARBA00023136"/>
    </source>
</evidence>
<feature type="domain" description="Ammonium transporter AmtB-like" evidence="10">
    <location>
        <begin position="249"/>
        <end position="505"/>
    </location>
</feature>
<evidence type="ECO:0000313" key="12">
    <source>
        <dbReference type="Proteomes" id="UP000017981"/>
    </source>
</evidence>
<evidence type="ECO:0000256" key="8">
    <source>
        <dbReference type="SAM" id="Coils"/>
    </source>
</evidence>
<evidence type="ECO:0000256" key="3">
    <source>
        <dbReference type="ARBA" id="ARBA00022448"/>
    </source>
</evidence>
<dbReference type="EMBL" id="CAQL01000927">
    <property type="protein sequence ID" value="CCQ57945.1"/>
    <property type="molecule type" value="Genomic_DNA"/>
</dbReference>
<feature type="transmembrane region" description="Helical" evidence="9">
    <location>
        <begin position="359"/>
        <end position="377"/>
    </location>
</feature>
<feature type="transmembrane region" description="Helical" evidence="9">
    <location>
        <begin position="200"/>
        <end position="221"/>
    </location>
</feature>
<comment type="similarity">
    <text evidence="2">Belongs to the ammonia transporter channel (TC 1.A.11.2) family.</text>
</comment>
<reference evidence="11 12" key="1">
    <citation type="submission" date="2013-01" db="EMBL/GenBank/DDBJ databases">
        <authorList>
            <person name="Bench S."/>
        </authorList>
    </citation>
    <scope>NUCLEOTIDE SEQUENCE [LARGE SCALE GENOMIC DNA]</scope>
    <source>
        <strain evidence="11 12">WH 0005</strain>
    </source>
</reference>
<evidence type="ECO:0000259" key="10">
    <source>
        <dbReference type="Pfam" id="PF00909"/>
    </source>
</evidence>
<keyword evidence="8" id="KW-0175">Coiled coil</keyword>
<feature type="transmembrane region" description="Helical" evidence="9">
    <location>
        <begin position="55"/>
        <end position="79"/>
    </location>
</feature>
<dbReference type="InterPro" id="IPR024041">
    <property type="entry name" value="NH4_transpt_AmtB-like_dom"/>
</dbReference>
<dbReference type="GO" id="GO:0016020">
    <property type="term" value="C:membrane"/>
    <property type="evidence" value="ECO:0007669"/>
    <property type="project" value="UniProtKB-SubCell"/>
</dbReference>
<comment type="subcellular location">
    <subcellularLocation>
        <location evidence="1">Membrane</location>
        <topology evidence="1">Multi-pass membrane protein</topology>
    </subcellularLocation>
</comment>
<dbReference type="PANTHER" id="PTHR11730">
    <property type="entry name" value="AMMONIUM TRANSPORTER"/>
    <property type="match status" value="1"/>
</dbReference>
<keyword evidence="7" id="KW-0924">Ammonia transport</keyword>
<feature type="coiled-coil region" evidence="8">
    <location>
        <begin position="565"/>
        <end position="599"/>
    </location>
</feature>
<sequence>MKKAKDVINHDFSRWFVYLALAVLMLVVTISPSLAEDLSSLQEQLNQTKIAVDTGWILFTGSLVFFMNPGFAMVETGFCRRQNAINVLAKNLIVFCLATVAFWAVGYSFMFGKSYDFIGLQGFFLIGFENNPTEIPLKAQFFFQLTFAGTAATIVSGAVAERIKFPAFLIFSLLLVGFSYPITGRWVWGEGWLYGKFFDFAGSTLVHAVGGCAGLVGALFLGPRLNKYEEIEPNSRIYENLKEKSPQELTYKKILGIRSLKPDHRINSFGGHNLSLATLGCLILWFGWFGFNAGSTLELNSPAVAHILVNTLVAGATGGIIGTLSAWFMFDNKPSLTFIINGILAGCVSITASCAYVHLLSAVFIGMVGGWFVVWATDFIDRFGIDDPVGAIPVHLFCGFWGTLAVGFFSAGPGVVDWYPGLESYPKLGLLLAIRDFTLIEASLEQLREQFWGFLCIATMTTGLSFVFWLISGGVVGIIYRVLTGKFDGKIRVSNEEESQGLDRSFSDEGEGLREKLYQLAHDNSVEKVERNLLFSFLSLLPEDDLNNFDSINSILEKTEDINLIDKILKRIIEHSSDREEIQKEWKQLDEYYNNARNQAINTTYQNTIISILEIKSRRKAVTEEIINKIKDKSLSEEKYQEILEKARTVDNIDTFETFLKNLLQELKE</sequence>
<dbReference type="Gene3D" id="1.10.3430.10">
    <property type="entry name" value="Ammonium transporter AmtB like domains"/>
    <property type="match status" value="1"/>
</dbReference>
<dbReference type="SUPFAM" id="SSF111352">
    <property type="entry name" value="Ammonium transporter"/>
    <property type="match status" value="1"/>
</dbReference>
<feature type="transmembrane region" description="Helical" evidence="9">
    <location>
        <begin position="274"/>
        <end position="291"/>
    </location>
</feature>
<organism evidence="11 12">
    <name type="scientific">Crocosphaera watsonii WH 0005</name>
    <dbReference type="NCBI Taxonomy" id="423472"/>
    <lineage>
        <taxon>Bacteria</taxon>
        <taxon>Bacillati</taxon>
        <taxon>Cyanobacteriota</taxon>
        <taxon>Cyanophyceae</taxon>
        <taxon>Oscillatoriophycideae</taxon>
        <taxon>Chroococcales</taxon>
        <taxon>Aphanothecaceae</taxon>
        <taxon>Crocosphaera</taxon>
    </lineage>
</organism>
<evidence type="ECO:0000256" key="2">
    <source>
        <dbReference type="ARBA" id="ARBA00005887"/>
    </source>
</evidence>
<keyword evidence="5 9" id="KW-1133">Transmembrane helix</keyword>